<gene>
    <name evidence="1" type="ORF">PLEPLA_LOCUS25036</name>
</gene>
<evidence type="ECO:0000313" key="1">
    <source>
        <dbReference type="EMBL" id="CAB1437003.1"/>
    </source>
</evidence>
<name>A0A9N7YTW1_PLEPL</name>
<evidence type="ECO:0000313" key="2">
    <source>
        <dbReference type="Proteomes" id="UP001153269"/>
    </source>
</evidence>
<accession>A0A9N7YTW1</accession>
<proteinExistence type="predicted"/>
<organism evidence="1 2">
    <name type="scientific">Pleuronectes platessa</name>
    <name type="common">European plaice</name>
    <dbReference type="NCBI Taxonomy" id="8262"/>
    <lineage>
        <taxon>Eukaryota</taxon>
        <taxon>Metazoa</taxon>
        <taxon>Chordata</taxon>
        <taxon>Craniata</taxon>
        <taxon>Vertebrata</taxon>
        <taxon>Euteleostomi</taxon>
        <taxon>Actinopterygii</taxon>
        <taxon>Neopterygii</taxon>
        <taxon>Teleostei</taxon>
        <taxon>Neoteleostei</taxon>
        <taxon>Acanthomorphata</taxon>
        <taxon>Carangaria</taxon>
        <taxon>Pleuronectiformes</taxon>
        <taxon>Pleuronectoidei</taxon>
        <taxon>Pleuronectidae</taxon>
        <taxon>Pleuronectes</taxon>
    </lineage>
</organism>
<keyword evidence="2" id="KW-1185">Reference proteome</keyword>
<sequence length="164" mass="18169">MRLPLEVTFQLQLPTPGGQKTDAPAGSPAVRLQQPSLGPGVDWALFQRLWLMCHRLVSASAWYLQLLGDRTSSRGLDESNAALSVTPFGSKPPNTEELLYEQLAKSVRPRGGCEEHGARKQLSRMEEDTCSLSQFRSSILQRLHWKVVPQRRGPTPISNAAVHS</sequence>
<dbReference type="EMBL" id="CADEAL010001968">
    <property type="protein sequence ID" value="CAB1437003.1"/>
    <property type="molecule type" value="Genomic_DNA"/>
</dbReference>
<protein>
    <submittedName>
        <fullName evidence="1">Uncharacterized protein</fullName>
    </submittedName>
</protein>
<dbReference type="AlphaFoldDB" id="A0A9N7YTW1"/>
<comment type="caution">
    <text evidence="1">The sequence shown here is derived from an EMBL/GenBank/DDBJ whole genome shotgun (WGS) entry which is preliminary data.</text>
</comment>
<dbReference type="Proteomes" id="UP001153269">
    <property type="component" value="Unassembled WGS sequence"/>
</dbReference>
<reference evidence="1" key="1">
    <citation type="submission" date="2020-03" db="EMBL/GenBank/DDBJ databases">
        <authorList>
            <person name="Weist P."/>
        </authorList>
    </citation>
    <scope>NUCLEOTIDE SEQUENCE</scope>
</reference>